<name>A0A4C1YMD4_EUMVA</name>
<protein>
    <submittedName>
        <fullName evidence="2">Uncharacterized protein</fullName>
    </submittedName>
</protein>
<comment type="caution">
    <text evidence="2">The sequence shown here is derived from an EMBL/GenBank/DDBJ whole genome shotgun (WGS) entry which is preliminary data.</text>
</comment>
<evidence type="ECO:0000256" key="1">
    <source>
        <dbReference type="SAM" id="MobiDB-lite"/>
    </source>
</evidence>
<proteinExistence type="predicted"/>
<dbReference type="EMBL" id="BGZK01001282">
    <property type="protein sequence ID" value="GBP76243.1"/>
    <property type="molecule type" value="Genomic_DNA"/>
</dbReference>
<evidence type="ECO:0000313" key="2">
    <source>
        <dbReference type="EMBL" id="GBP76243.1"/>
    </source>
</evidence>
<dbReference type="Proteomes" id="UP000299102">
    <property type="component" value="Unassembled WGS sequence"/>
</dbReference>
<gene>
    <name evidence="2" type="ORF">EVAR_61913_1</name>
</gene>
<accession>A0A4C1YMD4</accession>
<reference evidence="2 3" key="1">
    <citation type="journal article" date="2019" name="Commun. Biol.">
        <title>The bagworm genome reveals a unique fibroin gene that provides high tensile strength.</title>
        <authorList>
            <person name="Kono N."/>
            <person name="Nakamura H."/>
            <person name="Ohtoshi R."/>
            <person name="Tomita M."/>
            <person name="Numata K."/>
            <person name="Arakawa K."/>
        </authorList>
    </citation>
    <scope>NUCLEOTIDE SEQUENCE [LARGE SCALE GENOMIC DNA]</scope>
</reference>
<dbReference type="AlphaFoldDB" id="A0A4C1YMD4"/>
<sequence length="73" mass="7569">MVERSSVGADAARRGRRGGASGARETCWPASKVFGRGGVTANSTCAPSYTAPRATITRSTLKPALDIIMVVCL</sequence>
<evidence type="ECO:0000313" key="3">
    <source>
        <dbReference type="Proteomes" id="UP000299102"/>
    </source>
</evidence>
<keyword evidence="3" id="KW-1185">Reference proteome</keyword>
<organism evidence="2 3">
    <name type="scientific">Eumeta variegata</name>
    <name type="common">Bagworm moth</name>
    <name type="synonym">Eumeta japonica</name>
    <dbReference type="NCBI Taxonomy" id="151549"/>
    <lineage>
        <taxon>Eukaryota</taxon>
        <taxon>Metazoa</taxon>
        <taxon>Ecdysozoa</taxon>
        <taxon>Arthropoda</taxon>
        <taxon>Hexapoda</taxon>
        <taxon>Insecta</taxon>
        <taxon>Pterygota</taxon>
        <taxon>Neoptera</taxon>
        <taxon>Endopterygota</taxon>
        <taxon>Lepidoptera</taxon>
        <taxon>Glossata</taxon>
        <taxon>Ditrysia</taxon>
        <taxon>Tineoidea</taxon>
        <taxon>Psychidae</taxon>
        <taxon>Oiketicinae</taxon>
        <taxon>Eumeta</taxon>
    </lineage>
</organism>
<feature type="region of interest" description="Disordered" evidence="1">
    <location>
        <begin position="1"/>
        <end position="24"/>
    </location>
</feature>